<reference evidence="2" key="1">
    <citation type="submission" date="2023-05" db="EMBL/GenBank/DDBJ databases">
        <title>Development of a Genome-informed protocol for detection of Pseudomonas amygdali pv. morsprunorum using LAMP and PCR.</title>
        <authorList>
            <person name="Diaz D."/>
            <person name="Zamorano A."/>
            <person name="Garcia H."/>
            <person name="Ramos C."/>
            <person name="Cui W."/>
            <person name="Carreras C."/>
            <person name="Beltran M.F."/>
            <person name="Sagredo B."/>
            <person name="Pinto M."/>
            <person name="Fiore N."/>
        </authorList>
    </citation>
    <scope>NUCLEOTIDE SEQUENCE</scope>
    <source>
        <strain evidence="2">S2_Pam</strain>
    </source>
</reference>
<evidence type="ECO:0000313" key="2">
    <source>
        <dbReference type="EMBL" id="MDT3243960.1"/>
    </source>
</evidence>
<sequence>MKSTLQNIDLSPLRASLVNARKVVVTNAKDGAKTQIHLRSIWIHLCSAIMWLMDVKKDDKWIEQKPILWLLTERFQEVSIWLLLTVALIIFATALMKQMADPWVVEKLQFILDEYQDRVFKNLNVPIDHNRVTLFKYKRSLFFRRHWLESGVSMWGLLKTRRFCGDYLVPYMRSGHMTLNTKTIFYVDSENSAKSQGVAGMAWSKRGVVILPDLPELTSTSRPRTKESYASVTKSSVRFLERYLAEGRTPSRAMAAMPVECNGKLWGVIVLDSLDPLGVTAQSVEHYTLTVALIGHLLERA</sequence>
<accession>A0AB35R7J8</accession>
<dbReference type="Gene3D" id="3.30.450.40">
    <property type="match status" value="1"/>
</dbReference>
<keyword evidence="1" id="KW-0472">Membrane</keyword>
<dbReference type="RefSeq" id="WP_231994914.1">
    <property type="nucleotide sequence ID" value="NZ_CP026558.1"/>
</dbReference>
<proteinExistence type="predicted"/>
<dbReference type="SUPFAM" id="SSF55781">
    <property type="entry name" value="GAF domain-like"/>
    <property type="match status" value="1"/>
</dbReference>
<dbReference type="AlphaFoldDB" id="A0AB35R7J8"/>
<dbReference type="EMBL" id="JASJMZ010000058">
    <property type="protein sequence ID" value="MDT3243960.1"/>
    <property type="molecule type" value="Genomic_DNA"/>
</dbReference>
<feature type="transmembrane region" description="Helical" evidence="1">
    <location>
        <begin position="78"/>
        <end position="96"/>
    </location>
</feature>
<dbReference type="Proteomes" id="UP001254709">
    <property type="component" value="Unassembled WGS sequence"/>
</dbReference>
<protein>
    <submittedName>
        <fullName evidence="2">GAF domain-containing protein</fullName>
    </submittedName>
</protein>
<keyword evidence="1" id="KW-1133">Transmembrane helix</keyword>
<name>A0AB35R7J8_PSEA0</name>
<evidence type="ECO:0000313" key="3">
    <source>
        <dbReference type="Proteomes" id="UP001254709"/>
    </source>
</evidence>
<comment type="caution">
    <text evidence="2">The sequence shown here is derived from an EMBL/GenBank/DDBJ whole genome shotgun (WGS) entry which is preliminary data.</text>
</comment>
<gene>
    <name evidence="2" type="ORF">QNL30_25635</name>
</gene>
<keyword evidence="1" id="KW-0812">Transmembrane</keyword>
<evidence type="ECO:0000256" key="1">
    <source>
        <dbReference type="SAM" id="Phobius"/>
    </source>
</evidence>
<organism evidence="2 3">
    <name type="scientific">Pseudomonas amygdali pv. morsprunorum</name>
    <dbReference type="NCBI Taxonomy" id="129138"/>
    <lineage>
        <taxon>Bacteria</taxon>
        <taxon>Pseudomonadati</taxon>
        <taxon>Pseudomonadota</taxon>
        <taxon>Gammaproteobacteria</taxon>
        <taxon>Pseudomonadales</taxon>
        <taxon>Pseudomonadaceae</taxon>
        <taxon>Pseudomonas</taxon>
        <taxon>Pseudomonas amygdali</taxon>
    </lineage>
</organism>
<dbReference type="InterPro" id="IPR029016">
    <property type="entry name" value="GAF-like_dom_sf"/>
</dbReference>